<comment type="caution">
    <text evidence="1">The sequence shown here is derived from an EMBL/GenBank/DDBJ whole genome shotgun (WGS) entry which is preliminary data.</text>
</comment>
<dbReference type="Proteomes" id="UP001056120">
    <property type="component" value="Linkage Group LG04"/>
</dbReference>
<accession>A0ACB9JF16</accession>
<evidence type="ECO:0000313" key="1">
    <source>
        <dbReference type="EMBL" id="KAI3818747.1"/>
    </source>
</evidence>
<dbReference type="EMBL" id="CM042021">
    <property type="protein sequence ID" value="KAI3818747.1"/>
    <property type="molecule type" value="Genomic_DNA"/>
</dbReference>
<organism evidence="1 2">
    <name type="scientific">Smallanthus sonchifolius</name>
    <dbReference type="NCBI Taxonomy" id="185202"/>
    <lineage>
        <taxon>Eukaryota</taxon>
        <taxon>Viridiplantae</taxon>
        <taxon>Streptophyta</taxon>
        <taxon>Embryophyta</taxon>
        <taxon>Tracheophyta</taxon>
        <taxon>Spermatophyta</taxon>
        <taxon>Magnoliopsida</taxon>
        <taxon>eudicotyledons</taxon>
        <taxon>Gunneridae</taxon>
        <taxon>Pentapetalae</taxon>
        <taxon>asterids</taxon>
        <taxon>campanulids</taxon>
        <taxon>Asterales</taxon>
        <taxon>Asteraceae</taxon>
        <taxon>Asteroideae</taxon>
        <taxon>Heliantheae alliance</taxon>
        <taxon>Millerieae</taxon>
        <taxon>Smallanthus</taxon>
    </lineage>
</organism>
<sequence length="187" mass="19945">MSQANGREEDVVGVHTGVGESGNSDNGRSEAGKATVESEEQPINIGNNMDNNGGINANSGKTANKVYRFNAADKGNNKAVGHSSSNSSKAQSCDKSMSFSLQSRPRKRSRTDSDPFGLDELLGLDKSIGTQTPMEPNQKQVEENEASEDHVMNTEQEVADTVLVGQGIGAIDIQNFHFQVRESVGMG</sequence>
<reference evidence="1 2" key="2">
    <citation type="journal article" date="2022" name="Mol. Ecol. Resour.">
        <title>The genomes of chicory, endive, great burdock and yacon provide insights into Asteraceae paleo-polyploidization history and plant inulin production.</title>
        <authorList>
            <person name="Fan W."/>
            <person name="Wang S."/>
            <person name="Wang H."/>
            <person name="Wang A."/>
            <person name="Jiang F."/>
            <person name="Liu H."/>
            <person name="Zhao H."/>
            <person name="Xu D."/>
            <person name="Zhang Y."/>
        </authorList>
    </citation>
    <scope>NUCLEOTIDE SEQUENCE [LARGE SCALE GENOMIC DNA]</scope>
    <source>
        <strain evidence="2">cv. Yunnan</strain>
        <tissue evidence="1">Leaves</tissue>
    </source>
</reference>
<protein>
    <submittedName>
        <fullName evidence="1">Uncharacterized protein</fullName>
    </submittedName>
</protein>
<gene>
    <name evidence="1" type="ORF">L1987_12564</name>
</gene>
<evidence type="ECO:0000313" key="2">
    <source>
        <dbReference type="Proteomes" id="UP001056120"/>
    </source>
</evidence>
<keyword evidence="2" id="KW-1185">Reference proteome</keyword>
<name>A0ACB9JF16_9ASTR</name>
<proteinExistence type="predicted"/>
<reference evidence="2" key="1">
    <citation type="journal article" date="2022" name="Mol. Ecol. Resour.">
        <title>The genomes of chicory, endive, great burdock and yacon provide insights into Asteraceae palaeo-polyploidization history and plant inulin production.</title>
        <authorList>
            <person name="Fan W."/>
            <person name="Wang S."/>
            <person name="Wang H."/>
            <person name="Wang A."/>
            <person name="Jiang F."/>
            <person name="Liu H."/>
            <person name="Zhao H."/>
            <person name="Xu D."/>
            <person name="Zhang Y."/>
        </authorList>
    </citation>
    <scope>NUCLEOTIDE SEQUENCE [LARGE SCALE GENOMIC DNA]</scope>
    <source>
        <strain evidence="2">cv. Yunnan</strain>
    </source>
</reference>